<evidence type="ECO:0000313" key="1">
    <source>
        <dbReference type="EnsemblMetazoa" id="PPA45979.1"/>
    </source>
</evidence>
<reference evidence="2" key="1">
    <citation type="journal article" date="2008" name="Nat. Genet.">
        <title>The Pristionchus pacificus genome provides a unique perspective on nematode lifestyle and parasitism.</title>
        <authorList>
            <person name="Dieterich C."/>
            <person name="Clifton S.W."/>
            <person name="Schuster L.N."/>
            <person name="Chinwalla A."/>
            <person name="Delehaunty K."/>
            <person name="Dinkelacker I."/>
            <person name="Fulton L."/>
            <person name="Fulton R."/>
            <person name="Godfrey J."/>
            <person name="Minx P."/>
            <person name="Mitreva M."/>
            <person name="Roeseler W."/>
            <person name="Tian H."/>
            <person name="Witte H."/>
            <person name="Yang S.P."/>
            <person name="Wilson R.K."/>
            <person name="Sommer R.J."/>
        </authorList>
    </citation>
    <scope>NUCLEOTIDE SEQUENCE [LARGE SCALE GENOMIC DNA]</scope>
    <source>
        <strain evidence="2">PS312</strain>
    </source>
</reference>
<protein>
    <submittedName>
        <fullName evidence="1">Uncharacterized protein</fullName>
    </submittedName>
</protein>
<dbReference type="AlphaFoldDB" id="A0A2A6D252"/>
<organism evidence="1 2">
    <name type="scientific">Pristionchus pacificus</name>
    <name type="common">Parasitic nematode worm</name>
    <dbReference type="NCBI Taxonomy" id="54126"/>
    <lineage>
        <taxon>Eukaryota</taxon>
        <taxon>Metazoa</taxon>
        <taxon>Ecdysozoa</taxon>
        <taxon>Nematoda</taxon>
        <taxon>Chromadorea</taxon>
        <taxon>Rhabditida</taxon>
        <taxon>Rhabditina</taxon>
        <taxon>Diplogasteromorpha</taxon>
        <taxon>Diplogasteroidea</taxon>
        <taxon>Neodiplogasteridae</taxon>
        <taxon>Pristionchus</taxon>
    </lineage>
</organism>
<gene>
    <name evidence="1" type="primary">WBGene00284348</name>
</gene>
<dbReference type="EnsemblMetazoa" id="PPA45979.1">
    <property type="protein sequence ID" value="PPA45979.1"/>
    <property type="gene ID" value="WBGene00284348"/>
</dbReference>
<evidence type="ECO:0000313" key="2">
    <source>
        <dbReference type="Proteomes" id="UP000005239"/>
    </source>
</evidence>
<keyword evidence="2" id="KW-1185">Reference proteome</keyword>
<name>A0A2A6D252_PRIPA</name>
<reference evidence="1" key="2">
    <citation type="submission" date="2022-06" db="UniProtKB">
        <authorList>
            <consortium name="EnsemblMetazoa"/>
        </authorList>
    </citation>
    <scope>IDENTIFICATION</scope>
    <source>
        <strain evidence="1">PS312</strain>
    </source>
</reference>
<accession>A0A8R1Z5A7</accession>
<proteinExistence type="predicted"/>
<sequence>MENNAYDIMSSYTVHMSECQFSEFSEGIDDSDVDGDLLDEWDDLTQRERAIESCLNSIEDAIYQKYPDLKSAVIALRDIRAVNDRTPLSRRACLFRMKERAIDLVNIAKLELTCKQWFLKMKLAEIKARIFVNEEKIQQQARKHRAVKEEQKRISGMECIDD</sequence>
<accession>A0A2A6D252</accession>
<dbReference type="Proteomes" id="UP000005239">
    <property type="component" value="Unassembled WGS sequence"/>
</dbReference>